<evidence type="ECO:0000256" key="8">
    <source>
        <dbReference type="SAM" id="SignalP"/>
    </source>
</evidence>
<feature type="active site" description="Proton donor/acceptor" evidence="7">
    <location>
        <position position="342"/>
    </location>
</feature>
<evidence type="ECO:0000256" key="2">
    <source>
        <dbReference type="ARBA" id="ARBA00005988"/>
    </source>
</evidence>
<keyword evidence="5" id="KW-0862">Zinc</keyword>
<evidence type="ECO:0000256" key="5">
    <source>
        <dbReference type="ARBA" id="ARBA00022833"/>
    </source>
</evidence>
<comment type="cofactor">
    <cofactor evidence="1">
        <name>Zn(2+)</name>
        <dbReference type="ChEBI" id="CHEBI:29105"/>
    </cofactor>
</comment>
<protein>
    <submittedName>
        <fullName evidence="10">M14 family zinc carboxypeptidase</fullName>
    </submittedName>
</protein>
<evidence type="ECO:0000256" key="7">
    <source>
        <dbReference type="PROSITE-ProRule" id="PRU01379"/>
    </source>
</evidence>
<dbReference type="InterPro" id="IPR000834">
    <property type="entry name" value="Peptidase_M14"/>
</dbReference>
<evidence type="ECO:0000256" key="6">
    <source>
        <dbReference type="ARBA" id="ARBA00023049"/>
    </source>
</evidence>
<name>A0ABT4RRF3_9ACTN</name>
<keyword evidence="8" id="KW-0732">Signal</keyword>
<dbReference type="SUPFAM" id="SSF53187">
    <property type="entry name" value="Zn-dependent exopeptidases"/>
    <property type="match status" value="1"/>
</dbReference>
<comment type="caution">
    <text evidence="10">The sequence shown here is derived from an EMBL/GenBank/DDBJ whole genome shotgun (WGS) entry which is preliminary data.</text>
</comment>
<accession>A0ABT4RRF3</accession>
<dbReference type="Proteomes" id="UP001147700">
    <property type="component" value="Unassembled WGS sequence"/>
</dbReference>
<keyword evidence="6" id="KW-0482">Metalloprotease</keyword>
<evidence type="ECO:0000259" key="9">
    <source>
        <dbReference type="PROSITE" id="PS52035"/>
    </source>
</evidence>
<evidence type="ECO:0000256" key="1">
    <source>
        <dbReference type="ARBA" id="ARBA00001947"/>
    </source>
</evidence>
<gene>
    <name evidence="10" type="ORF">OJ962_25260</name>
</gene>
<keyword evidence="11" id="KW-1185">Reference proteome</keyword>
<dbReference type="Pfam" id="PF00246">
    <property type="entry name" value="Peptidase_M14"/>
    <property type="match status" value="1"/>
</dbReference>
<keyword evidence="10" id="KW-0121">Carboxypeptidase</keyword>
<dbReference type="PANTHER" id="PTHR11705">
    <property type="entry name" value="PROTEASE FAMILY M14 CARBOXYPEPTIDASE A,B"/>
    <property type="match status" value="1"/>
</dbReference>
<dbReference type="RefSeq" id="WP_270006685.1">
    <property type="nucleotide sequence ID" value="NZ_JAPCID010000045.1"/>
</dbReference>
<feature type="signal peptide" evidence="8">
    <location>
        <begin position="1"/>
        <end position="20"/>
    </location>
</feature>
<sequence length="888" mass="94783">MGTAVAAIVVAVGVPSAAEAVTIAPPWCGTPEPDATAALPDGTGANDPVGSFPHIPYYAIGCTLQKIKAEGVRGRMTIEQHGVSAQGRPMWRVTINALETSAQRRAYDNWWDVRRLAREDPSRAQRELRHARGAVKVPLYIQSGIHGNESEGVDAMMEFINRLATSRRGQDAEVDRWLDHSILVFNVVHNPDGRALGQRANGNGFDLNRDFLTQSQTETKASVATMQKWLFPDMLDQHGYVTPTLIEATTKPHGPGIDYDLFLKWNQPRTKANGDALATVGLGYQRPINDWCADADLPPFGQTRCADGSLPGPAVAEGWDDWGPFYTPMYNQLVGLNGSTIEMCQSTAPASTTQYTCGAPGATNFPRGRIAAKIAQALVTTSTVEFNVANRSAVLNDMLEIYRRGKAGAPRPPCCPAPFDRENNWMYEYPEAYMIPVGQGQRSDAEANRLVDWLLTNGIEVHKLLLPARIGGTWYQHGSYVVSLRQPHRGLVEESLGAGVDISSRIGQLYAPPAAFSHGLLWGADVVQVPRGTPIWALALPIDRTPKLRGGVEHSHRATAYALELDSPTAVRTLNALLRAGVTAQIAEAPFGRYPAGTALFDRGARRALERAADDSGLIFRAVDGPLPAATPLTRVPRIAVLTGGLTQEIWVMRQLGFEADPVSTAATGALNNANGPNPLDAYDVVFNQAGWPGAAAQATARARLSAFFAAGGGYLGAGVNGTAFLASAGEVAGLSAAARSGAGRSGIVRWNNTGGASSPITGAYPAQDTAIMDPPTWLTAVPPTLSVDARLPSSNFFVSGLWLLDEQSSTAPGAALIAHGPNAANTNRLTVFAMNPLYRADPEREWPAFASAAYWVGKRAGAPALAPVQQTAAMEEVVEVPSSRHGH</sequence>
<proteinExistence type="inferred from homology"/>
<feature type="domain" description="Peptidase M14" evidence="9">
    <location>
        <begin position="53"/>
        <end position="366"/>
    </location>
</feature>
<dbReference type="GO" id="GO:0004180">
    <property type="term" value="F:carboxypeptidase activity"/>
    <property type="evidence" value="ECO:0007669"/>
    <property type="project" value="UniProtKB-KW"/>
</dbReference>
<evidence type="ECO:0000313" key="11">
    <source>
        <dbReference type="Proteomes" id="UP001147700"/>
    </source>
</evidence>
<evidence type="ECO:0000313" key="10">
    <source>
        <dbReference type="EMBL" id="MDA0140830.1"/>
    </source>
</evidence>
<evidence type="ECO:0000256" key="3">
    <source>
        <dbReference type="ARBA" id="ARBA00022670"/>
    </source>
</evidence>
<keyword evidence="3" id="KW-0645">Protease</keyword>
<dbReference type="PROSITE" id="PS52035">
    <property type="entry name" value="PEPTIDASE_M14"/>
    <property type="match status" value="1"/>
</dbReference>
<evidence type="ECO:0000256" key="4">
    <source>
        <dbReference type="ARBA" id="ARBA00022801"/>
    </source>
</evidence>
<dbReference type="EMBL" id="JAPCID010000045">
    <property type="protein sequence ID" value="MDA0140830.1"/>
    <property type="molecule type" value="Genomic_DNA"/>
</dbReference>
<feature type="chain" id="PRO_5045879256" evidence="8">
    <location>
        <begin position="21"/>
        <end position="888"/>
    </location>
</feature>
<organism evidence="10 11">
    <name type="scientific">Solirubrobacter deserti</name>
    <dbReference type="NCBI Taxonomy" id="2282478"/>
    <lineage>
        <taxon>Bacteria</taxon>
        <taxon>Bacillati</taxon>
        <taxon>Actinomycetota</taxon>
        <taxon>Thermoleophilia</taxon>
        <taxon>Solirubrobacterales</taxon>
        <taxon>Solirubrobacteraceae</taxon>
        <taxon>Solirubrobacter</taxon>
    </lineage>
</organism>
<keyword evidence="4" id="KW-0378">Hydrolase</keyword>
<comment type="similarity">
    <text evidence="2 7">Belongs to the peptidase M14 family.</text>
</comment>
<reference evidence="10" key="1">
    <citation type="submission" date="2022-10" db="EMBL/GenBank/DDBJ databases">
        <title>The WGS of Solirubrobacter sp. CPCC 204708.</title>
        <authorList>
            <person name="Jiang Z."/>
        </authorList>
    </citation>
    <scope>NUCLEOTIDE SEQUENCE</scope>
    <source>
        <strain evidence="10">CPCC 204708</strain>
    </source>
</reference>
<dbReference type="Gene3D" id="3.40.630.10">
    <property type="entry name" value="Zn peptidases"/>
    <property type="match status" value="1"/>
</dbReference>
<dbReference type="PANTHER" id="PTHR11705:SF143">
    <property type="entry name" value="SLL0236 PROTEIN"/>
    <property type="match status" value="1"/>
</dbReference>